<reference evidence="2 3" key="1">
    <citation type="submission" date="2018-08" db="EMBL/GenBank/DDBJ databases">
        <title>Recombination of ecologically and evolutionarily significant loci maintains genetic cohesion in the Pseudomonas syringae species complex.</title>
        <authorList>
            <person name="Dillon M."/>
            <person name="Thakur S."/>
            <person name="Almeida R.N.D."/>
            <person name="Weir B.S."/>
            <person name="Guttman D.S."/>
        </authorList>
    </citation>
    <scope>NUCLEOTIDE SEQUENCE [LARGE SCALE GENOMIC DNA]</scope>
    <source>
        <strain evidence="2 3">ICMP 3353</strain>
    </source>
</reference>
<dbReference type="InterPro" id="IPR025139">
    <property type="entry name" value="DUF4062"/>
</dbReference>
<organism evidence="2 3">
    <name type="scientific">Pseudomonas cichorii</name>
    <dbReference type="NCBI Taxonomy" id="36746"/>
    <lineage>
        <taxon>Bacteria</taxon>
        <taxon>Pseudomonadati</taxon>
        <taxon>Pseudomonadota</taxon>
        <taxon>Gammaproteobacteria</taxon>
        <taxon>Pseudomonadales</taxon>
        <taxon>Pseudomonadaceae</taxon>
        <taxon>Pseudomonas</taxon>
    </lineage>
</organism>
<evidence type="ECO:0000313" key="3">
    <source>
        <dbReference type="Proteomes" id="UP000277236"/>
    </source>
</evidence>
<name>A0A3M4MCE7_PSECI</name>
<accession>A0A3M4MCE7</accession>
<proteinExistence type="predicted"/>
<evidence type="ECO:0000259" key="1">
    <source>
        <dbReference type="Pfam" id="PF13271"/>
    </source>
</evidence>
<protein>
    <recommendedName>
        <fullName evidence="1">DUF4062 domain-containing protein</fullName>
    </recommendedName>
</protein>
<dbReference type="OrthoDB" id="754716at2"/>
<dbReference type="AlphaFoldDB" id="A0A3M4MCE7"/>
<feature type="domain" description="DUF4062" evidence="1">
    <location>
        <begin position="7"/>
        <end position="92"/>
    </location>
</feature>
<dbReference type="EMBL" id="RBRE01000002">
    <property type="protein sequence ID" value="RMQ51199.1"/>
    <property type="molecule type" value="Genomic_DNA"/>
</dbReference>
<comment type="caution">
    <text evidence="2">The sequence shown here is derived from an EMBL/GenBank/DDBJ whole genome shotgun (WGS) entry which is preliminary data.</text>
</comment>
<dbReference type="Gene3D" id="3.40.50.450">
    <property type="match status" value="1"/>
</dbReference>
<evidence type="ECO:0000313" key="2">
    <source>
        <dbReference type="EMBL" id="RMQ51199.1"/>
    </source>
</evidence>
<dbReference type="RefSeq" id="WP_122313692.1">
    <property type="nucleotide sequence ID" value="NZ_RBRE01000002.1"/>
</dbReference>
<dbReference type="Proteomes" id="UP000277236">
    <property type="component" value="Unassembled WGS sequence"/>
</dbReference>
<gene>
    <name evidence="2" type="ORF">ALQ04_01345</name>
</gene>
<dbReference type="Pfam" id="PF13271">
    <property type="entry name" value="DUF4062"/>
    <property type="match status" value="1"/>
</dbReference>
<sequence>MDGKKLKIMVSSTVFGVEELLDRVYTLLTSFGYEVWMSHKGTVPVFSEESAFESCLMAVEKCDLFLGIITPQYGSGVDSTGISITHQEIKRAVELKKPRWFLAHDHVVFARRLMADLGYRKQTERQQLTLRPKSTSITNLKVVDMYEDATMEHLPLDDRQGNWVQKYERDDDANLFVVAQFSRYQDVEQRLLDHLGNRQSVAQRLRGQDE</sequence>